<sequence>MEFETLKQIISDTFSCDEAKITMEASLADDLGADSLDAVELNMALEEACGIAIPDEELGNMKTVKDIYDYLQAHAE</sequence>
<evidence type="ECO:0000256" key="9">
    <source>
        <dbReference type="RuleBase" id="RU003545"/>
    </source>
</evidence>
<keyword evidence="6 7" id="KW-0275">Fatty acid biosynthesis</keyword>
<evidence type="ECO:0000256" key="4">
    <source>
        <dbReference type="ARBA" id="ARBA00022832"/>
    </source>
</evidence>
<organism evidence="11 12">
    <name type="scientific">Gemmiger gallinarum</name>
    <dbReference type="NCBI Taxonomy" id="2779354"/>
    <lineage>
        <taxon>Bacteria</taxon>
        <taxon>Bacillati</taxon>
        <taxon>Bacillota</taxon>
        <taxon>Clostridia</taxon>
        <taxon>Eubacteriales</taxon>
        <taxon>Gemmiger</taxon>
    </lineage>
</organism>
<evidence type="ECO:0000256" key="5">
    <source>
        <dbReference type="ARBA" id="ARBA00023098"/>
    </source>
</evidence>
<keyword evidence="3 7" id="KW-0597">Phosphoprotein</keyword>
<dbReference type="PROSITE" id="PS50075">
    <property type="entry name" value="CARRIER"/>
    <property type="match status" value="1"/>
</dbReference>
<comment type="subcellular location">
    <subcellularLocation>
        <location evidence="7">Cytoplasm</location>
    </subcellularLocation>
</comment>
<dbReference type="InterPro" id="IPR009081">
    <property type="entry name" value="PP-bd_ACP"/>
</dbReference>
<proteinExistence type="inferred from homology"/>
<dbReference type="InterPro" id="IPR003231">
    <property type="entry name" value="ACP"/>
</dbReference>
<dbReference type="Pfam" id="PF00550">
    <property type="entry name" value="PP-binding"/>
    <property type="match status" value="1"/>
</dbReference>
<gene>
    <name evidence="7 11" type="primary">acpP</name>
    <name evidence="11" type="ORF">INF35_00025</name>
</gene>
<dbReference type="Gene3D" id="1.10.1200.10">
    <property type="entry name" value="ACP-like"/>
    <property type="match status" value="1"/>
</dbReference>
<dbReference type="PANTHER" id="PTHR20863">
    <property type="entry name" value="ACYL CARRIER PROTEIN"/>
    <property type="match status" value="1"/>
</dbReference>
<dbReference type="InterPro" id="IPR036736">
    <property type="entry name" value="ACP-like_sf"/>
</dbReference>
<comment type="caution">
    <text evidence="11">The sequence shown here is derived from an EMBL/GenBank/DDBJ whole genome shotgun (WGS) entry which is preliminary data.</text>
</comment>
<protein>
    <recommendedName>
        <fullName evidence="7 8">Acyl carrier protein</fullName>
        <shortName evidence="7">ACP</shortName>
    </recommendedName>
</protein>
<reference evidence="11 12" key="1">
    <citation type="submission" date="2020-10" db="EMBL/GenBank/DDBJ databases">
        <title>ChiBAC.</title>
        <authorList>
            <person name="Zenner C."/>
            <person name="Hitch T.C.A."/>
            <person name="Clavel T."/>
        </authorList>
    </citation>
    <scope>NUCLEOTIDE SEQUENCE [LARGE SCALE GENOMIC DNA]</scope>
    <source>
        <strain evidence="11 12">DSM 109015</strain>
    </source>
</reference>
<evidence type="ECO:0000313" key="12">
    <source>
        <dbReference type="Proteomes" id="UP000768567"/>
    </source>
</evidence>
<keyword evidence="1 7" id="KW-0596">Phosphopantetheine</keyword>
<dbReference type="Proteomes" id="UP000768567">
    <property type="component" value="Unassembled WGS sequence"/>
</dbReference>
<evidence type="ECO:0000259" key="10">
    <source>
        <dbReference type="PROSITE" id="PS50075"/>
    </source>
</evidence>
<evidence type="ECO:0000313" key="11">
    <source>
        <dbReference type="EMBL" id="MBE5036193.1"/>
    </source>
</evidence>
<feature type="modified residue" description="O-(pantetheine 4'-phosphoryl)serine" evidence="7">
    <location>
        <position position="35"/>
    </location>
</feature>
<keyword evidence="5 7" id="KW-0443">Lipid metabolism</keyword>
<feature type="domain" description="Carrier" evidence="10">
    <location>
        <begin position="1"/>
        <end position="75"/>
    </location>
</feature>
<evidence type="ECO:0000256" key="1">
    <source>
        <dbReference type="ARBA" id="ARBA00022450"/>
    </source>
</evidence>
<keyword evidence="12" id="KW-1185">Reference proteome</keyword>
<dbReference type="NCBIfam" id="TIGR00517">
    <property type="entry name" value="acyl_carrier"/>
    <property type="match status" value="1"/>
</dbReference>
<dbReference type="PANTHER" id="PTHR20863:SF76">
    <property type="entry name" value="CARRIER DOMAIN-CONTAINING PROTEIN"/>
    <property type="match status" value="1"/>
</dbReference>
<comment type="pathway">
    <text evidence="7 9">Lipid metabolism; fatty acid biosynthesis.</text>
</comment>
<comment type="similarity">
    <text evidence="7">Belongs to the acyl carrier protein (ACP) family.</text>
</comment>
<keyword evidence="2 7" id="KW-0444">Lipid biosynthesis</keyword>
<comment type="PTM">
    <text evidence="7">4'-phosphopantetheine is transferred from CoA to a specific serine of apo-ACP by AcpS. This modification is essential for activity because fatty acids are bound in thioester linkage to the sulfhydryl of the prosthetic group.</text>
</comment>
<comment type="function">
    <text evidence="7 9">Carrier of the growing fatty acid chain in fatty acid biosynthesis.</text>
</comment>
<evidence type="ECO:0000256" key="7">
    <source>
        <dbReference type="HAMAP-Rule" id="MF_01217"/>
    </source>
</evidence>
<comment type="PTM">
    <text evidence="9">4'-phosphopantetheine is transferred from CoA to a specific serine of apo-ACP by acpS.</text>
</comment>
<evidence type="ECO:0000256" key="3">
    <source>
        <dbReference type="ARBA" id="ARBA00022553"/>
    </source>
</evidence>
<dbReference type="RefSeq" id="WP_193499552.1">
    <property type="nucleotide sequence ID" value="NZ_JADCKC010000001.1"/>
</dbReference>
<dbReference type="EMBL" id="JADCKC010000001">
    <property type="protein sequence ID" value="MBE5036193.1"/>
    <property type="molecule type" value="Genomic_DNA"/>
</dbReference>
<dbReference type="NCBIfam" id="NF002150">
    <property type="entry name" value="PRK00982.1-4"/>
    <property type="match status" value="1"/>
</dbReference>
<dbReference type="NCBIfam" id="NF002148">
    <property type="entry name" value="PRK00982.1-2"/>
    <property type="match status" value="1"/>
</dbReference>
<name>A0ABR9QZC7_9FIRM</name>
<keyword evidence="7" id="KW-0963">Cytoplasm</keyword>
<dbReference type="HAMAP" id="MF_01217">
    <property type="entry name" value="Acyl_carrier"/>
    <property type="match status" value="1"/>
</dbReference>
<accession>A0ABR9QZC7</accession>
<evidence type="ECO:0000256" key="6">
    <source>
        <dbReference type="ARBA" id="ARBA00023160"/>
    </source>
</evidence>
<evidence type="ECO:0000256" key="8">
    <source>
        <dbReference type="NCBIfam" id="TIGR00517"/>
    </source>
</evidence>
<dbReference type="SUPFAM" id="SSF47336">
    <property type="entry name" value="ACP-like"/>
    <property type="match status" value="1"/>
</dbReference>
<evidence type="ECO:0000256" key="2">
    <source>
        <dbReference type="ARBA" id="ARBA00022516"/>
    </source>
</evidence>
<keyword evidence="4 7" id="KW-0276">Fatty acid metabolism</keyword>